<dbReference type="GO" id="GO:0034976">
    <property type="term" value="P:response to endoplasmic reticulum stress"/>
    <property type="evidence" value="ECO:0007669"/>
    <property type="project" value="TreeGrafter"/>
</dbReference>
<name>A0AAE1ZL58_SCHME</name>
<keyword evidence="1" id="KW-0472">Membrane</keyword>
<dbReference type="Proteomes" id="UP001292079">
    <property type="component" value="Unassembled WGS sequence"/>
</dbReference>
<evidence type="ECO:0000313" key="2">
    <source>
        <dbReference type="EMBL" id="KAK4475920.1"/>
    </source>
</evidence>
<reference evidence="2" key="2">
    <citation type="journal article" date="2023" name="Infect Dis Poverty">
        <title>Chromosome-scale genome of the human blood fluke Schistosoma mekongi and its implications for public health.</title>
        <authorList>
            <person name="Zhou M."/>
            <person name="Xu L."/>
            <person name="Xu D."/>
            <person name="Chen W."/>
            <person name="Khan J."/>
            <person name="Hu Y."/>
            <person name="Huang H."/>
            <person name="Wei H."/>
            <person name="Zhang Y."/>
            <person name="Chusongsang P."/>
            <person name="Tanasarnprasert K."/>
            <person name="Hu X."/>
            <person name="Limpanont Y."/>
            <person name="Lv Z."/>
        </authorList>
    </citation>
    <scope>NUCLEOTIDE SEQUENCE</scope>
    <source>
        <strain evidence="2">LV_2022a</strain>
    </source>
</reference>
<dbReference type="InterPro" id="IPR019144">
    <property type="entry name" value="Membralin"/>
</dbReference>
<reference evidence="2" key="1">
    <citation type="submission" date="2022-04" db="EMBL/GenBank/DDBJ databases">
        <authorList>
            <person name="Xu L."/>
            <person name="Lv Z."/>
        </authorList>
    </citation>
    <scope>NUCLEOTIDE SEQUENCE</scope>
    <source>
        <strain evidence="2">LV_2022a</strain>
    </source>
</reference>
<evidence type="ECO:0000313" key="3">
    <source>
        <dbReference type="Proteomes" id="UP001292079"/>
    </source>
</evidence>
<keyword evidence="3" id="KW-1185">Reference proteome</keyword>
<evidence type="ECO:0008006" key="4">
    <source>
        <dbReference type="Google" id="ProtNLM"/>
    </source>
</evidence>
<comment type="caution">
    <text evidence="2">The sequence shown here is derived from an EMBL/GenBank/DDBJ whole genome shotgun (WGS) entry which is preliminary data.</text>
</comment>
<feature type="transmembrane region" description="Helical" evidence="1">
    <location>
        <begin position="53"/>
        <end position="74"/>
    </location>
</feature>
<organism evidence="2 3">
    <name type="scientific">Schistosoma mekongi</name>
    <name type="common">Parasitic worm</name>
    <dbReference type="NCBI Taxonomy" id="38744"/>
    <lineage>
        <taxon>Eukaryota</taxon>
        <taxon>Metazoa</taxon>
        <taxon>Spiralia</taxon>
        <taxon>Lophotrochozoa</taxon>
        <taxon>Platyhelminthes</taxon>
        <taxon>Trematoda</taxon>
        <taxon>Digenea</taxon>
        <taxon>Strigeidida</taxon>
        <taxon>Schistosomatoidea</taxon>
        <taxon>Schistosomatidae</taxon>
        <taxon>Schistosoma</taxon>
    </lineage>
</organism>
<evidence type="ECO:0000256" key="1">
    <source>
        <dbReference type="SAM" id="Phobius"/>
    </source>
</evidence>
<dbReference type="GO" id="GO:0005783">
    <property type="term" value="C:endoplasmic reticulum"/>
    <property type="evidence" value="ECO:0007669"/>
    <property type="project" value="TreeGrafter"/>
</dbReference>
<dbReference type="GO" id="GO:1904294">
    <property type="term" value="P:positive regulation of ERAD pathway"/>
    <property type="evidence" value="ECO:0007669"/>
    <property type="project" value="TreeGrafter"/>
</dbReference>
<gene>
    <name evidence="2" type="ORF">MN116_001163</name>
</gene>
<feature type="transmembrane region" description="Helical" evidence="1">
    <location>
        <begin position="399"/>
        <end position="419"/>
    </location>
</feature>
<accession>A0AAE1ZL58</accession>
<keyword evidence="1" id="KW-1133">Transmembrane helix</keyword>
<keyword evidence="1" id="KW-0812">Transmembrane</keyword>
<feature type="transmembrane region" description="Helical" evidence="1">
    <location>
        <begin position="470"/>
        <end position="490"/>
    </location>
</feature>
<protein>
    <recommendedName>
        <fullName evidence="4">Membralin</fullName>
    </recommendedName>
</protein>
<dbReference type="PANTHER" id="PTHR21650:SF4">
    <property type="entry name" value="MEMBRALIN"/>
    <property type="match status" value="1"/>
</dbReference>
<feature type="transmembrane region" description="Helical" evidence="1">
    <location>
        <begin position="524"/>
        <end position="541"/>
    </location>
</feature>
<dbReference type="Pfam" id="PF09746">
    <property type="entry name" value="Membralin"/>
    <property type="match status" value="2"/>
</dbReference>
<proteinExistence type="predicted"/>
<dbReference type="PANTHER" id="PTHR21650">
    <property type="entry name" value="MEMBRALIN/KINETOCHORE PROTEIN NUF2"/>
    <property type="match status" value="1"/>
</dbReference>
<dbReference type="EMBL" id="JALJAT010000001">
    <property type="protein sequence ID" value="KAK4475920.1"/>
    <property type="molecule type" value="Genomic_DNA"/>
</dbReference>
<sequence length="668" mass="77123">MVILHGASRRVNQLPRASIRTNVLNTHAHLFEIFFRRIALGYIRVFPLPARRVIEFGFLVQAVFVLVMFIHLHLTFVRSPATCLDHLRREFEGIKSSSDVSHTSKSISANYLPKNSSSNSFLKRLQPRYDVLRIEVIRSPDRSYSLEDSYTKEFYGTESNFRVDTESDYFSQLGEFDKRVDYTEKNSKYSLTYFAESIIPETQHFWSAILSFPLTAFECIKEDFNHFLSYLYIETQKQTLSFKDDDHMSLHIPLLSTENKLGQLLLVVNRLVFDISAAIFQFVCDIPIRLYSSSGPAYSTNDSYIIEYASEYGFLRLSPWSRSRLNITVKLIILDPETNPCFGSKLSRFLMEEFLGYDDILISSVKYLLSGEELKGYLVNVISGQHYKLVISQMSRSCYFSAGLIMLLFTFCVSILLRYSSQQLLVVIADILRMFETNTPFRIPVAPFMTVILALVAMETIMSEFFGDSITAFYVILIISVCDHYEAVFCRTELSKKYWPRYFYLYHFGFYAYHYRFNGQFSGVALWVSWLFILHSMVYFFHHYELPNILGDWEFREFISNTHLVDQIQLEASAPSLSVQNDLATSNLDHSVNSDVQSVLLNELTTTANVSDNFESDEITDIAYTVTGSVPSFREICGEIENNRNHLITSDITLADSSRESVYINHGQ</sequence>
<dbReference type="AlphaFoldDB" id="A0AAE1ZL58"/>
<feature type="transmembrane region" description="Helical" evidence="1">
    <location>
        <begin position="440"/>
        <end position="458"/>
    </location>
</feature>